<dbReference type="GO" id="GO:0016787">
    <property type="term" value="F:hydrolase activity"/>
    <property type="evidence" value="ECO:0007669"/>
    <property type="project" value="UniProtKB-KW"/>
</dbReference>
<proteinExistence type="inferred from homology"/>
<dbReference type="RefSeq" id="WP_161818013.1">
    <property type="nucleotide sequence ID" value="NZ_JAACJS010000011.1"/>
</dbReference>
<feature type="chain" id="PRO_5045381641" evidence="5">
    <location>
        <begin position="22"/>
        <end position="476"/>
    </location>
</feature>
<dbReference type="Gene3D" id="2.160.20.10">
    <property type="entry name" value="Single-stranded right-handed beta-helix, Pectin lyase-like"/>
    <property type="match status" value="1"/>
</dbReference>
<accession>A0ABW9ZWW9</accession>
<reference evidence="6 7" key="1">
    <citation type="submission" date="2020-01" db="EMBL/GenBank/DDBJ databases">
        <title>Genome analysis.</title>
        <authorList>
            <person name="Wu S."/>
            <person name="Wang G."/>
        </authorList>
    </citation>
    <scope>NUCLEOTIDE SEQUENCE [LARGE SCALE GENOMIC DNA]</scope>
    <source>
        <strain evidence="6 7">SYL130</strain>
    </source>
</reference>
<dbReference type="InterPro" id="IPR012334">
    <property type="entry name" value="Pectin_lyas_fold"/>
</dbReference>
<gene>
    <name evidence="6" type="ORF">GWC95_07205</name>
</gene>
<comment type="caution">
    <text evidence="6">The sequence shown here is derived from an EMBL/GenBank/DDBJ whole genome shotgun (WGS) entry which is preliminary data.</text>
</comment>
<organism evidence="6 7">
    <name type="scientific">Sediminibacterium roseum</name>
    <dbReference type="NCBI Taxonomy" id="1978412"/>
    <lineage>
        <taxon>Bacteria</taxon>
        <taxon>Pseudomonadati</taxon>
        <taxon>Bacteroidota</taxon>
        <taxon>Chitinophagia</taxon>
        <taxon>Chitinophagales</taxon>
        <taxon>Chitinophagaceae</taxon>
        <taxon>Sediminibacterium</taxon>
    </lineage>
</organism>
<sequence length="476" mass="52568">MNRKNALATLVAIFTVSILTAQHTKPDWIAKVGARPFAIPARIFSANDYGAVNDGQTLSSAAIQKAIDLCAAKGGGTVTLKPGTYVSGAIFLKDKVNLRIDKDVLILGSQNFDDYPEIDTRIAGIEMKWPAALINIINAKNATVSGNGTVNARGKFCWDKYWTMRKAYDAKGLRWIVDYDAKRVRTLLVQHSSDISIKNLTFKNAGFWTVQLLYSDHITVDGVVIRNNEDGHGPSTDGIDVDSSSWVLVENCDIDCNDDNFCLKAGRDWDGLRVNKPTEYVVIRKCLARRGAGLITLGSETSGGIRHVLATDLTAEHTDNGLRIKSATTRGGTIEDIYFQNCKMDSLKNVFSFTLNWNPAYSYSELPKGYKYEDVPAHWKAMLNKVEPAEKGIPHAKDVYVTGLTVTNAQNIFTASGLEQSYLANFVFSNSTFTGDQLGSMEFTKGWKFSNVVFGIHKNKPVAKPAAREIEERLKQ</sequence>
<dbReference type="Proteomes" id="UP000753802">
    <property type="component" value="Unassembled WGS sequence"/>
</dbReference>
<dbReference type="InterPro" id="IPR011050">
    <property type="entry name" value="Pectin_lyase_fold/virulence"/>
</dbReference>
<protein>
    <submittedName>
        <fullName evidence="6">Glycoside hydrolase family 28 protein</fullName>
    </submittedName>
</protein>
<feature type="signal peptide" evidence="5">
    <location>
        <begin position="1"/>
        <end position="21"/>
    </location>
</feature>
<dbReference type="PANTHER" id="PTHR31339:SF9">
    <property type="entry name" value="PLASMIN AND FIBRONECTIN-BINDING PROTEIN A"/>
    <property type="match status" value="1"/>
</dbReference>
<comment type="similarity">
    <text evidence="1 4">Belongs to the glycosyl hydrolase 28 family.</text>
</comment>
<keyword evidence="5" id="KW-0732">Signal</keyword>
<dbReference type="EMBL" id="JAACJS010000011">
    <property type="protein sequence ID" value="NCI49703.1"/>
    <property type="molecule type" value="Genomic_DNA"/>
</dbReference>
<dbReference type="InterPro" id="IPR051801">
    <property type="entry name" value="GH28_Enzymes"/>
</dbReference>
<evidence type="ECO:0000256" key="1">
    <source>
        <dbReference type="ARBA" id="ARBA00008834"/>
    </source>
</evidence>
<dbReference type="InterPro" id="IPR000743">
    <property type="entry name" value="Glyco_hydro_28"/>
</dbReference>
<dbReference type="PANTHER" id="PTHR31339">
    <property type="entry name" value="PECTIN LYASE-RELATED"/>
    <property type="match status" value="1"/>
</dbReference>
<evidence type="ECO:0000256" key="4">
    <source>
        <dbReference type="RuleBase" id="RU361169"/>
    </source>
</evidence>
<dbReference type="Pfam" id="PF00295">
    <property type="entry name" value="Glyco_hydro_28"/>
    <property type="match status" value="1"/>
</dbReference>
<keyword evidence="7" id="KW-1185">Reference proteome</keyword>
<evidence type="ECO:0000256" key="5">
    <source>
        <dbReference type="SAM" id="SignalP"/>
    </source>
</evidence>
<evidence type="ECO:0000313" key="7">
    <source>
        <dbReference type="Proteomes" id="UP000753802"/>
    </source>
</evidence>
<name>A0ABW9ZWW9_9BACT</name>
<dbReference type="SUPFAM" id="SSF51126">
    <property type="entry name" value="Pectin lyase-like"/>
    <property type="match status" value="1"/>
</dbReference>
<evidence type="ECO:0000313" key="6">
    <source>
        <dbReference type="EMBL" id="NCI49703.1"/>
    </source>
</evidence>
<evidence type="ECO:0000256" key="3">
    <source>
        <dbReference type="ARBA" id="ARBA00023295"/>
    </source>
</evidence>
<evidence type="ECO:0000256" key="2">
    <source>
        <dbReference type="ARBA" id="ARBA00022801"/>
    </source>
</evidence>
<keyword evidence="2 4" id="KW-0378">Hydrolase</keyword>
<keyword evidence="3 4" id="KW-0326">Glycosidase</keyword>